<gene>
    <name evidence="3" type="ORF">HINF_LOCUS12543</name>
</gene>
<evidence type="ECO:0000313" key="4">
    <source>
        <dbReference type="Proteomes" id="UP001642409"/>
    </source>
</evidence>
<dbReference type="PANTHER" id="PTHR46599">
    <property type="entry name" value="PIGGYBAC TRANSPOSABLE ELEMENT-DERIVED PROTEIN 4"/>
    <property type="match status" value="1"/>
</dbReference>
<feature type="compositionally biased region" description="Acidic residues" evidence="1">
    <location>
        <begin position="127"/>
        <end position="140"/>
    </location>
</feature>
<dbReference type="EMBL" id="CAXDID020000028">
    <property type="protein sequence ID" value="CAL5992353.1"/>
    <property type="molecule type" value="Genomic_DNA"/>
</dbReference>
<feature type="compositionally biased region" description="Basic and acidic residues" evidence="1">
    <location>
        <begin position="116"/>
        <end position="126"/>
    </location>
</feature>
<feature type="domain" description="PiggyBac transposable element-derived protein" evidence="2">
    <location>
        <begin position="42"/>
        <end position="400"/>
    </location>
</feature>
<protein>
    <submittedName>
        <fullName evidence="3">Transposase_IS4</fullName>
    </submittedName>
</protein>
<dbReference type="InterPro" id="IPR029526">
    <property type="entry name" value="PGBD"/>
</dbReference>
<evidence type="ECO:0000259" key="2">
    <source>
        <dbReference type="Pfam" id="PF13843"/>
    </source>
</evidence>
<evidence type="ECO:0000256" key="1">
    <source>
        <dbReference type="SAM" id="MobiDB-lite"/>
    </source>
</evidence>
<organism evidence="3 4">
    <name type="scientific">Hexamita inflata</name>
    <dbReference type="NCBI Taxonomy" id="28002"/>
    <lineage>
        <taxon>Eukaryota</taxon>
        <taxon>Metamonada</taxon>
        <taxon>Diplomonadida</taxon>
        <taxon>Hexamitidae</taxon>
        <taxon>Hexamitinae</taxon>
        <taxon>Hexamita</taxon>
    </lineage>
</organism>
<name>A0ABP1HG98_9EUKA</name>
<comment type="caution">
    <text evidence="3">The sequence shown here is derived from an EMBL/GenBank/DDBJ whole genome shotgun (WGS) entry which is preliminary data.</text>
</comment>
<proteinExistence type="predicted"/>
<dbReference type="Pfam" id="PF13843">
    <property type="entry name" value="DDE_Tnp_1_7"/>
    <property type="match status" value="1"/>
</dbReference>
<reference evidence="3 4" key="1">
    <citation type="submission" date="2024-07" db="EMBL/GenBank/DDBJ databases">
        <authorList>
            <person name="Akdeniz Z."/>
        </authorList>
    </citation>
    <scope>NUCLEOTIDE SEQUENCE [LARGE SCALE GENOMIC DNA]</scope>
</reference>
<feature type="region of interest" description="Disordered" evidence="1">
    <location>
        <begin position="116"/>
        <end position="140"/>
    </location>
</feature>
<dbReference type="Proteomes" id="UP001642409">
    <property type="component" value="Unassembled WGS sequence"/>
</dbReference>
<accession>A0ABP1HG98</accession>
<dbReference type="PANTHER" id="PTHR46599:SF3">
    <property type="entry name" value="PIGGYBAC TRANSPOSABLE ELEMENT-DERIVED PROTEIN 4"/>
    <property type="match status" value="1"/>
</dbReference>
<evidence type="ECO:0000313" key="3">
    <source>
        <dbReference type="EMBL" id="CAL5992353.1"/>
    </source>
</evidence>
<keyword evidence="4" id="KW-1185">Reference proteome</keyword>
<sequence length="413" mass="49536">MPTRNENIYATFKEIFTAPIEYNVKQNTEWKRKYLYYGYSTISKVEFDNYLSILFIMFVNGAKGSAQNNWSKDPIYKNQYITSIGMDYKQWQEVNRCIYFGNSDFIEEFDDRADTQGEDQYEKSDSEPEPDNEYAETEDELERKNLAYERTEYEIIEKQNKVHVMAESIKRVQTFLKMLQNQFQKIYYKYQNLFCGSNLVIDEQLIKFFGRIFFSQFNPSKPAKRGILVRTCVDCFLNFVLSMDLYAGKLTKGDRDVMSIIDRLLCFKLPYQTKLFCDNWYTTLSVVDKIIRRNIQYIGTVQLSRIKKVFTLKKLQFEQIDYKRIKYQNEVDNTYTFINMLQWKCKKDKVVSMLFSDIRNEYNPQETVTYESFRHLIQNQPLVVRHYNDNYHGVDNVDQLQFLTIQTQTWGIF</sequence>